<comment type="caution">
    <text evidence="6">The sequence shown here is derived from an EMBL/GenBank/DDBJ whole genome shotgun (WGS) entry which is preliminary data.</text>
</comment>
<dbReference type="InterPro" id="IPR036962">
    <property type="entry name" value="Glyco_hydro_3_N_sf"/>
</dbReference>
<dbReference type="EMBL" id="DVNK01000051">
    <property type="protein sequence ID" value="HIU47264.1"/>
    <property type="molecule type" value="Genomic_DNA"/>
</dbReference>
<evidence type="ECO:0000256" key="3">
    <source>
        <dbReference type="ARBA" id="ARBA00023277"/>
    </source>
</evidence>
<dbReference type="InterPro" id="IPR026891">
    <property type="entry name" value="Fn3-like"/>
</dbReference>
<evidence type="ECO:0000313" key="7">
    <source>
        <dbReference type="Proteomes" id="UP000824123"/>
    </source>
</evidence>
<dbReference type="PANTHER" id="PTHR42715:SF10">
    <property type="entry name" value="BETA-GLUCOSIDASE"/>
    <property type="match status" value="1"/>
</dbReference>
<dbReference type="SMART" id="SM01217">
    <property type="entry name" value="Fn3_like"/>
    <property type="match status" value="1"/>
</dbReference>
<evidence type="ECO:0000313" key="6">
    <source>
        <dbReference type="EMBL" id="HIU47264.1"/>
    </source>
</evidence>
<dbReference type="AlphaFoldDB" id="A0A9D1LSJ7"/>
<dbReference type="Pfam" id="PF00933">
    <property type="entry name" value="Glyco_hydro_3"/>
    <property type="match status" value="1"/>
</dbReference>
<dbReference type="PRINTS" id="PR00133">
    <property type="entry name" value="GLHYDRLASE3"/>
</dbReference>
<dbReference type="PROSITE" id="PS00775">
    <property type="entry name" value="GLYCOSYL_HYDROL_F3"/>
    <property type="match status" value="1"/>
</dbReference>
<dbReference type="PANTHER" id="PTHR42715">
    <property type="entry name" value="BETA-GLUCOSIDASE"/>
    <property type="match status" value="1"/>
</dbReference>
<reference evidence="6" key="1">
    <citation type="submission" date="2020-10" db="EMBL/GenBank/DDBJ databases">
        <authorList>
            <person name="Gilroy R."/>
        </authorList>
    </citation>
    <scope>NUCLEOTIDE SEQUENCE</scope>
    <source>
        <strain evidence="6">ChiSxjej2B14-8506</strain>
    </source>
</reference>
<dbReference type="Pfam" id="PF14310">
    <property type="entry name" value="Fn3-like"/>
    <property type="match status" value="1"/>
</dbReference>
<accession>A0A9D1LSJ7</accession>
<reference evidence="6" key="2">
    <citation type="journal article" date="2021" name="PeerJ">
        <title>Extensive microbial diversity within the chicken gut microbiome revealed by metagenomics and culture.</title>
        <authorList>
            <person name="Gilroy R."/>
            <person name="Ravi A."/>
            <person name="Getino M."/>
            <person name="Pursley I."/>
            <person name="Horton D.L."/>
            <person name="Alikhan N.F."/>
            <person name="Baker D."/>
            <person name="Gharbi K."/>
            <person name="Hall N."/>
            <person name="Watson M."/>
            <person name="Adriaenssens E.M."/>
            <person name="Foster-Nyarko E."/>
            <person name="Jarju S."/>
            <person name="Secka A."/>
            <person name="Antonio M."/>
            <person name="Oren A."/>
            <person name="Chaudhuri R.R."/>
            <person name="La Ragione R."/>
            <person name="Hildebrand F."/>
            <person name="Pallen M.J."/>
        </authorList>
    </citation>
    <scope>NUCLEOTIDE SEQUENCE</scope>
    <source>
        <strain evidence="6">ChiSxjej2B14-8506</strain>
    </source>
</reference>
<dbReference type="InterPro" id="IPR001764">
    <property type="entry name" value="Glyco_hydro_3_N"/>
</dbReference>
<dbReference type="GO" id="GO:0005975">
    <property type="term" value="P:carbohydrate metabolic process"/>
    <property type="evidence" value="ECO:0007669"/>
    <property type="project" value="InterPro"/>
</dbReference>
<dbReference type="InterPro" id="IPR002772">
    <property type="entry name" value="Glyco_hydro_3_C"/>
</dbReference>
<keyword evidence="4" id="KW-0326">Glycosidase</keyword>
<feature type="domain" description="Fibronectin type III-like" evidence="5">
    <location>
        <begin position="588"/>
        <end position="658"/>
    </location>
</feature>
<gene>
    <name evidence="6" type="ORF">IAC59_08390</name>
</gene>
<proteinExistence type="inferred from homology"/>
<evidence type="ECO:0000256" key="2">
    <source>
        <dbReference type="ARBA" id="ARBA00022801"/>
    </source>
</evidence>
<dbReference type="Pfam" id="PF01915">
    <property type="entry name" value="Glyco_hydro_3_C"/>
    <property type="match status" value="1"/>
</dbReference>
<organism evidence="6 7">
    <name type="scientific">Candidatus Fimadaptatus faecigallinarum</name>
    <dbReference type="NCBI Taxonomy" id="2840814"/>
    <lineage>
        <taxon>Bacteria</taxon>
        <taxon>Bacillati</taxon>
        <taxon>Bacillota</taxon>
        <taxon>Clostridia</taxon>
        <taxon>Eubacteriales</taxon>
        <taxon>Candidatus Fimadaptatus</taxon>
    </lineage>
</organism>
<dbReference type="Gene3D" id="3.20.20.300">
    <property type="entry name" value="Glycoside hydrolase, family 3, N-terminal domain"/>
    <property type="match status" value="1"/>
</dbReference>
<keyword evidence="2 4" id="KW-0378">Hydrolase</keyword>
<dbReference type="InterPro" id="IPR050288">
    <property type="entry name" value="Cellulose_deg_GH3"/>
</dbReference>
<dbReference type="FunFam" id="2.60.40.10:FF:000495">
    <property type="entry name" value="Periplasmic beta-glucosidase"/>
    <property type="match status" value="1"/>
</dbReference>
<dbReference type="Gene3D" id="3.40.50.1700">
    <property type="entry name" value="Glycoside hydrolase family 3 C-terminal domain"/>
    <property type="match status" value="1"/>
</dbReference>
<dbReference type="InterPro" id="IPR013783">
    <property type="entry name" value="Ig-like_fold"/>
</dbReference>
<evidence type="ECO:0000259" key="5">
    <source>
        <dbReference type="SMART" id="SM01217"/>
    </source>
</evidence>
<protein>
    <submittedName>
        <fullName evidence="6">Glycoside hydrolase family 3 C-terminal domain-containing protein</fullName>
    </submittedName>
</protein>
<dbReference type="InterPro" id="IPR019800">
    <property type="entry name" value="Glyco_hydro_3_AS"/>
</dbReference>
<dbReference type="InterPro" id="IPR017853">
    <property type="entry name" value="GH"/>
</dbReference>
<keyword evidence="3" id="KW-0119">Carbohydrate metabolism</keyword>
<dbReference type="SUPFAM" id="SSF51445">
    <property type="entry name" value="(Trans)glycosidases"/>
    <property type="match status" value="1"/>
</dbReference>
<evidence type="ECO:0000256" key="4">
    <source>
        <dbReference type="RuleBase" id="RU361161"/>
    </source>
</evidence>
<comment type="similarity">
    <text evidence="1 4">Belongs to the glycosyl hydrolase 3 family.</text>
</comment>
<evidence type="ECO:0000256" key="1">
    <source>
        <dbReference type="ARBA" id="ARBA00005336"/>
    </source>
</evidence>
<dbReference type="Gene3D" id="2.60.40.10">
    <property type="entry name" value="Immunoglobulins"/>
    <property type="match status" value="1"/>
</dbReference>
<dbReference type="Proteomes" id="UP000824123">
    <property type="component" value="Unassembled WGS sequence"/>
</dbReference>
<dbReference type="InterPro" id="IPR036881">
    <property type="entry name" value="Glyco_hydro_3_C_sf"/>
</dbReference>
<name>A0A9D1LSJ7_9FIRM</name>
<sequence>MYEEVIRHMTLEEKAALCVGRDFWHACAVPEANIPSVMMTDGPHGLRKQSEAADHLGINDSEPATCFPSGAGLCSSWNTDLAARVARAIAHEAQAQNVGIVLGPAINIKRSPLCGRNFEYLSEDPYLAGEMAVSYVNAMQGEGVATSVKHYAVNNQETARMTIDARVSERALREIYLYPFEQVARRADPKTFMCSYNRVNGVYACQNKWLLDELLRGEWGFKGFVMSDWGAVDQRVPALEAGLELQMPGDGGEGAKKLVNAVKDGSLDERILDRAVERLLGVLDWSARNHRQDVRVDAAEHHALAVDAALETMVLLKNDGMLPLKPGKLCVVGELAARPIYQGGGSSHIKPTQLALPLDCLKARFPELTYVRGYDASGLEAGDTASGADAAALLDEAILAANDCDDIIVFAGYYDTEGGDRTDMRLPEAQSALIERIAALPSKRVTVVLECGAPVELPWADSVNAIMMAYLGGQGGGEALARLLCGEANPSGKLAESFPYRLEDTPCYLNFPGDGEKVHYNEDIFVGYRYYGMMNRPDGGVRFPFGHGLSYTRFEYENARVSAEEFTDAQGVSVELDVRNAGERAGAEVVQVYVQKLCGTALKPRMELKGFAKVKLEPGQSGHVKLNLNMRAFSYWNEKAGAFVTDSGKYRLLVCASSQDVRAAFDVTLHSTSAYRPVYDRNSCLGAILRDEAACERVKPLLDAFLGAMEKPDDDADMANMMRRMMEYMPLRGLSMLSGGLFGEEQLNELLELLNG</sequence>
<dbReference type="SUPFAM" id="SSF52279">
    <property type="entry name" value="Beta-D-glucan exohydrolase, C-terminal domain"/>
    <property type="match status" value="1"/>
</dbReference>
<dbReference type="GO" id="GO:0008422">
    <property type="term" value="F:beta-glucosidase activity"/>
    <property type="evidence" value="ECO:0007669"/>
    <property type="project" value="UniProtKB-ARBA"/>
</dbReference>